<proteinExistence type="predicted"/>
<reference evidence="2 3" key="1">
    <citation type="submission" date="2018-05" db="EMBL/GenBank/DDBJ databases">
        <title>Zavarzinia sp. HR-AS.</title>
        <authorList>
            <person name="Lee Y."/>
            <person name="Jeon C.O."/>
        </authorList>
    </citation>
    <scope>NUCLEOTIDE SEQUENCE [LARGE SCALE GENOMIC DNA]</scope>
    <source>
        <strain evidence="2 3">HR-AS</strain>
    </source>
</reference>
<evidence type="ECO:0000313" key="3">
    <source>
        <dbReference type="Proteomes" id="UP000245461"/>
    </source>
</evidence>
<protein>
    <recommendedName>
        <fullName evidence="4">Nitrogen fixation protein FixH</fullName>
    </recommendedName>
</protein>
<keyword evidence="3" id="KW-1185">Reference proteome</keyword>
<evidence type="ECO:0000313" key="2">
    <source>
        <dbReference type="EMBL" id="PWR24253.1"/>
    </source>
</evidence>
<comment type="caution">
    <text evidence="2">The sequence shown here is derived from an EMBL/GenBank/DDBJ whole genome shotgun (WGS) entry which is preliminary data.</text>
</comment>
<evidence type="ECO:0000256" key="1">
    <source>
        <dbReference type="SAM" id="Phobius"/>
    </source>
</evidence>
<keyword evidence="1" id="KW-0812">Transmembrane</keyword>
<evidence type="ECO:0008006" key="4">
    <source>
        <dbReference type="Google" id="ProtNLM"/>
    </source>
</evidence>
<dbReference type="OrthoDB" id="1495896at2"/>
<dbReference type="EMBL" id="QGLE01000004">
    <property type="protein sequence ID" value="PWR24253.1"/>
    <property type="molecule type" value="Genomic_DNA"/>
</dbReference>
<sequence length="162" mass="17366">MTIASEIVSRRGLTGGKVALILAGFFLTITAVDVVMITSALNSQTGLVAEHPYERGLAFNDILAREAAQDRLGWKLGVALEGGRLSVAIDDGQGQPVAADRLALRLLRTSDARLDRTLETVPAGEGRFEAEIAGVEPGLWQVAVTVYRGEDRLDRVETLVIP</sequence>
<name>A0A317EFR8_9PROT</name>
<dbReference type="AlphaFoldDB" id="A0A317EFR8"/>
<feature type="transmembrane region" description="Helical" evidence="1">
    <location>
        <begin position="20"/>
        <end position="41"/>
    </location>
</feature>
<keyword evidence="1" id="KW-1133">Transmembrane helix</keyword>
<dbReference type="Pfam" id="PF05751">
    <property type="entry name" value="FixH"/>
    <property type="match status" value="1"/>
</dbReference>
<organism evidence="2 3">
    <name type="scientific">Zavarzinia aquatilis</name>
    <dbReference type="NCBI Taxonomy" id="2211142"/>
    <lineage>
        <taxon>Bacteria</taxon>
        <taxon>Pseudomonadati</taxon>
        <taxon>Pseudomonadota</taxon>
        <taxon>Alphaproteobacteria</taxon>
        <taxon>Rhodospirillales</taxon>
        <taxon>Zavarziniaceae</taxon>
        <taxon>Zavarzinia</taxon>
    </lineage>
</organism>
<dbReference type="RefSeq" id="WP_109904898.1">
    <property type="nucleotide sequence ID" value="NZ_QGLE01000004.1"/>
</dbReference>
<keyword evidence="1" id="KW-0472">Membrane</keyword>
<dbReference type="Proteomes" id="UP000245461">
    <property type="component" value="Unassembled WGS sequence"/>
</dbReference>
<accession>A0A317EFR8</accession>
<gene>
    <name evidence="2" type="ORF">DKG74_09045</name>
</gene>
<dbReference type="InterPro" id="IPR008620">
    <property type="entry name" value="FixH"/>
</dbReference>